<evidence type="ECO:0000256" key="1">
    <source>
        <dbReference type="ARBA" id="ARBA00004123"/>
    </source>
</evidence>
<comment type="caution">
    <text evidence="8">The sequence shown here is derived from an EMBL/GenBank/DDBJ whole genome shotgun (WGS) entry which is preliminary data.</text>
</comment>
<dbReference type="GO" id="GO:0071013">
    <property type="term" value="C:catalytic step 2 spliceosome"/>
    <property type="evidence" value="ECO:0007669"/>
    <property type="project" value="TreeGrafter"/>
</dbReference>
<comment type="subcellular location">
    <subcellularLocation>
        <location evidence="1">Nucleus</location>
    </subcellularLocation>
</comment>
<evidence type="ECO:0000256" key="6">
    <source>
        <dbReference type="ARBA" id="ARBA00023242"/>
    </source>
</evidence>
<keyword evidence="4" id="KW-0747">Spliceosome</keyword>
<organism evidence="8 9">
    <name type="scientific">Panicum virgatum</name>
    <name type="common">Blackwell switchgrass</name>
    <dbReference type="NCBI Taxonomy" id="38727"/>
    <lineage>
        <taxon>Eukaryota</taxon>
        <taxon>Viridiplantae</taxon>
        <taxon>Streptophyta</taxon>
        <taxon>Embryophyta</taxon>
        <taxon>Tracheophyta</taxon>
        <taxon>Spermatophyta</taxon>
        <taxon>Magnoliopsida</taxon>
        <taxon>Liliopsida</taxon>
        <taxon>Poales</taxon>
        <taxon>Poaceae</taxon>
        <taxon>PACMAD clade</taxon>
        <taxon>Panicoideae</taxon>
        <taxon>Panicodae</taxon>
        <taxon>Paniceae</taxon>
        <taxon>Panicinae</taxon>
        <taxon>Panicum</taxon>
        <taxon>Panicum sect. Hiantes</taxon>
    </lineage>
</organism>
<dbReference type="Proteomes" id="UP000823388">
    <property type="component" value="Chromosome 4N"/>
</dbReference>
<feature type="compositionally biased region" description="Acidic residues" evidence="7">
    <location>
        <begin position="119"/>
        <end position="135"/>
    </location>
</feature>
<dbReference type="InterPro" id="IPR013260">
    <property type="entry name" value="mRNA_splic_SYF2"/>
</dbReference>
<evidence type="ECO:0000256" key="5">
    <source>
        <dbReference type="ARBA" id="ARBA00023187"/>
    </source>
</evidence>
<evidence type="ECO:0000256" key="4">
    <source>
        <dbReference type="ARBA" id="ARBA00022728"/>
    </source>
</evidence>
<evidence type="ECO:0000256" key="2">
    <source>
        <dbReference type="ARBA" id="ARBA00010028"/>
    </source>
</evidence>
<dbReference type="GO" id="GO:0000974">
    <property type="term" value="C:Prp19 complex"/>
    <property type="evidence" value="ECO:0007669"/>
    <property type="project" value="TreeGrafter"/>
</dbReference>
<feature type="compositionally biased region" description="Low complexity" evidence="7">
    <location>
        <begin position="78"/>
        <end position="93"/>
    </location>
</feature>
<dbReference type="PANTHER" id="PTHR13264">
    <property type="entry name" value="GCIP-INTERACTING PROTEIN P29"/>
    <property type="match status" value="1"/>
</dbReference>
<keyword evidence="9" id="KW-1185">Reference proteome</keyword>
<proteinExistence type="inferred from homology"/>
<keyword evidence="3" id="KW-0507">mRNA processing</keyword>
<dbReference type="EMBL" id="CM029044">
    <property type="protein sequence ID" value="KAG2608464.1"/>
    <property type="molecule type" value="Genomic_DNA"/>
</dbReference>
<evidence type="ECO:0000313" key="9">
    <source>
        <dbReference type="Proteomes" id="UP000823388"/>
    </source>
</evidence>
<reference evidence="8" key="1">
    <citation type="submission" date="2020-05" db="EMBL/GenBank/DDBJ databases">
        <title>WGS assembly of Panicum virgatum.</title>
        <authorList>
            <person name="Lovell J.T."/>
            <person name="Jenkins J."/>
            <person name="Shu S."/>
            <person name="Juenger T.E."/>
            <person name="Schmutz J."/>
        </authorList>
    </citation>
    <scope>NUCLEOTIDE SEQUENCE</scope>
    <source>
        <strain evidence="8">AP13</strain>
    </source>
</reference>
<feature type="region of interest" description="Disordered" evidence="7">
    <location>
        <begin position="1"/>
        <end position="229"/>
    </location>
</feature>
<feature type="region of interest" description="Disordered" evidence="7">
    <location>
        <begin position="282"/>
        <end position="324"/>
    </location>
</feature>
<keyword evidence="6" id="KW-0539">Nucleus</keyword>
<dbReference type="AlphaFoldDB" id="A0A8T0THP4"/>
<keyword evidence="5" id="KW-0508">mRNA splicing</keyword>
<dbReference type="GO" id="GO:0006397">
    <property type="term" value="P:mRNA processing"/>
    <property type="evidence" value="ECO:0007669"/>
    <property type="project" value="UniProtKB-KW"/>
</dbReference>
<dbReference type="PANTHER" id="PTHR13264:SF6">
    <property type="entry name" value="OS06G0711100 PROTEIN"/>
    <property type="match status" value="1"/>
</dbReference>
<name>A0A8T0THP4_PANVG</name>
<comment type="similarity">
    <text evidence="2">Belongs to the SYF2 family.</text>
</comment>
<gene>
    <name evidence="8" type="ORF">PVAP13_4NG321400</name>
</gene>
<dbReference type="GO" id="GO:0008380">
    <property type="term" value="P:RNA splicing"/>
    <property type="evidence" value="ECO:0007669"/>
    <property type="project" value="UniProtKB-KW"/>
</dbReference>
<evidence type="ECO:0000256" key="7">
    <source>
        <dbReference type="SAM" id="MobiDB-lite"/>
    </source>
</evidence>
<accession>A0A8T0THP4</accession>
<feature type="compositionally biased region" description="Basic and acidic residues" evidence="7">
    <location>
        <begin position="152"/>
        <end position="163"/>
    </location>
</feature>
<feature type="compositionally biased region" description="Low complexity" evidence="7">
    <location>
        <begin position="303"/>
        <end position="317"/>
    </location>
</feature>
<feature type="compositionally biased region" description="Pro residues" evidence="7">
    <location>
        <begin position="94"/>
        <end position="105"/>
    </location>
</feature>
<feature type="compositionally biased region" description="Basic and acidic residues" evidence="7">
    <location>
        <begin position="201"/>
        <end position="216"/>
    </location>
</feature>
<evidence type="ECO:0000256" key="3">
    <source>
        <dbReference type="ARBA" id="ARBA00022664"/>
    </source>
</evidence>
<dbReference type="GO" id="GO:0071014">
    <property type="term" value="C:post-mRNA release spliceosomal complex"/>
    <property type="evidence" value="ECO:0007669"/>
    <property type="project" value="TreeGrafter"/>
</dbReference>
<protein>
    <submittedName>
        <fullName evidence="8">Uncharacterized protein</fullName>
    </submittedName>
</protein>
<evidence type="ECO:0000313" key="8">
    <source>
        <dbReference type="EMBL" id="KAG2608464.1"/>
    </source>
</evidence>
<sequence>MDAGGGVRAQGVNPDCPNAANPFHRCAEYCPVPAPRAAAPKPSPPRPRPAQNGTGHGDGARRVVPAAADDSEAGAERAVNPVFPVPAPRAAAKSPPPPPPPPPGPGHAAQNGTAHRDEEECEITAADDSEEEGERIEESPHVGGPRRSPRPPAKDEEAARDGQRQAVNPDCPNAANPFHRCAQYCPVPAPRAAAMHPPPPRGDEGSTRSDPGDVHPRPRRRDKGGGSGGLPFYVFQSSIFVRVIAVREGSDADGKKVDPRCPNAANPFHVCTDHCLAKMAEAGRSSEGGKSPLSIFSRHSRRSSSSSEEGSAKSAGSRKVDSKCPNAGNPFHECGEHCAAKMQQVEQHKGTKMQSPRKKGGKNVALVQNWKVDPRCPHASNPFHMCAQYCFDHLNETAQTSATKSDKKKGKAVSKEVKREINPGCTNASNPYHECGEHCTRKGDR</sequence>